<keyword evidence="5" id="KW-1185">Reference proteome</keyword>
<dbReference type="InterPro" id="IPR050090">
    <property type="entry name" value="Tyrosine_recombinase_XerCD"/>
</dbReference>
<dbReference type="PaxDb" id="537011-PREVCOP_06567"/>
<dbReference type="InterPro" id="IPR011010">
    <property type="entry name" value="DNA_brk_join_enz"/>
</dbReference>
<evidence type="ECO:0000313" key="5">
    <source>
        <dbReference type="Proteomes" id="UP000004477"/>
    </source>
</evidence>
<evidence type="ECO:0000256" key="3">
    <source>
        <dbReference type="ARBA" id="ARBA00023172"/>
    </source>
</evidence>
<name>D1PH47_9BACT</name>
<comment type="caution">
    <text evidence="4">The sequence shown here is derived from an EMBL/GenBank/DDBJ whole genome shotgun (WGS) entry which is preliminary data.</text>
</comment>
<dbReference type="InterPro" id="IPR002104">
    <property type="entry name" value="Integrase_catalytic"/>
</dbReference>
<dbReference type="GO" id="GO:0015074">
    <property type="term" value="P:DNA integration"/>
    <property type="evidence" value="ECO:0007669"/>
    <property type="project" value="InterPro"/>
</dbReference>
<dbReference type="Gene3D" id="1.10.150.130">
    <property type="match status" value="1"/>
</dbReference>
<dbReference type="STRING" id="537011.PREVCOP_06567"/>
<dbReference type="RefSeq" id="WP_006849234.1">
    <property type="nucleotide sequence ID" value="NZ_CP085932.1"/>
</dbReference>
<comment type="similarity">
    <text evidence="1">Belongs to the 'phage' integrase family.</text>
</comment>
<sequence length="499" mass="57658">MKSQKAEQTTKDAIKKQKTNKRGDKCLVKFTSSNGSVYGSLTLDIRKAGDYSQPIPVAVRVCHGGQKAFLRLGRAYTLQEWLDICEYEKTGRRVQMAERDEMKNQMEKIRQLINELIDTNTFSLRKLQDIYQGKKDENTTIYSIWEEYMQGKLNEGKAGSARCNKDVYRRFVKDMGTDVAFADIDKAFVQEWGRRMKKSGLGITTIAIGLRSFRTIVNICISRGLVKGDTKEMFKDSGYNKSQSRKHEFLDTATMRMLYDFWKKDEAVDENGHELYMPREKQAIFRDLGLFLFMYLGDGQNLADTLRLTYDDWYYSTHGKQMRFLRHKTRDRNESASEVIFPITPELKAILDKYGNEPRLGRRVFPIMSDEITPEQEVWVIQRYNRYIREHMKKVADMLGMEQKPSPTWARHSFATNLNNSGVVPYKYISDSMGHSGGGDITSNYIGAYPLAKMLEYNHYLLNSNPPKVKTKKADNKQLIEMLMGLSEEEKKAIVAALS</sequence>
<evidence type="ECO:0000256" key="2">
    <source>
        <dbReference type="ARBA" id="ARBA00023125"/>
    </source>
</evidence>
<reference evidence="4" key="1">
    <citation type="submission" date="2009-11" db="EMBL/GenBank/DDBJ databases">
        <authorList>
            <person name="Weinstock G."/>
            <person name="Sodergren E."/>
            <person name="Clifton S."/>
            <person name="Fulton L."/>
            <person name="Fulton B."/>
            <person name="Courtney L."/>
            <person name="Fronick C."/>
            <person name="Harrison M."/>
            <person name="Strong C."/>
            <person name="Farmer C."/>
            <person name="Delahaunty K."/>
            <person name="Markovic C."/>
            <person name="Hall O."/>
            <person name="Minx P."/>
            <person name="Tomlinson C."/>
            <person name="Mitreva M."/>
            <person name="Nelson J."/>
            <person name="Hou S."/>
            <person name="Wollam A."/>
            <person name="Pepin K.H."/>
            <person name="Johnson M."/>
            <person name="Bhonagiri V."/>
            <person name="Nash W.E."/>
            <person name="Warren W."/>
            <person name="Chinwalla A."/>
            <person name="Mardis E.R."/>
            <person name="Wilson R.K."/>
        </authorList>
    </citation>
    <scope>NUCLEOTIDE SEQUENCE [LARGE SCALE GENOMIC DNA]</scope>
    <source>
        <strain evidence="4">DSM 18205</strain>
    </source>
</reference>
<dbReference type="EMBL" id="ACBX02000049">
    <property type="protein sequence ID" value="EFB34001.1"/>
    <property type="molecule type" value="Genomic_DNA"/>
</dbReference>
<protein>
    <submittedName>
        <fullName evidence="4">Site-specific recombinase, phage integrase family</fullName>
    </submittedName>
</protein>
<dbReference type="Gene3D" id="1.10.443.10">
    <property type="entry name" value="Intergrase catalytic core"/>
    <property type="match status" value="1"/>
</dbReference>
<dbReference type="GeneID" id="69847838"/>
<dbReference type="InterPro" id="IPR013762">
    <property type="entry name" value="Integrase-like_cat_sf"/>
</dbReference>
<gene>
    <name evidence="4" type="ORF">PREVCOP_06567</name>
</gene>
<dbReference type="InterPro" id="IPR010998">
    <property type="entry name" value="Integrase_recombinase_N"/>
</dbReference>
<dbReference type="Pfam" id="PF13102">
    <property type="entry name" value="Phage_int_SAM_5"/>
    <property type="match status" value="1"/>
</dbReference>
<dbReference type="PANTHER" id="PTHR30349">
    <property type="entry name" value="PHAGE INTEGRASE-RELATED"/>
    <property type="match status" value="1"/>
</dbReference>
<dbReference type="OrthoDB" id="1094492at2"/>
<proteinExistence type="inferred from homology"/>
<dbReference type="PROSITE" id="PS51898">
    <property type="entry name" value="TYR_RECOMBINASE"/>
    <property type="match status" value="1"/>
</dbReference>
<dbReference type="Proteomes" id="UP000004477">
    <property type="component" value="Unassembled WGS sequence"/>
</dbReference>
<dbReference type="InterPro" id="IPR025269">
    <property type="entry name" value="SAM-like_dom"/>
</dbReference>
<organism evidence="4 5">
    <name type="scientific">Segatella copri DSM 18205</name>
    <dbReference type="NCBI Taxonomy" id="537011"/>
    <lineage>
        <taxon>Bacteria</taxon>
        <taxon>Pseudomonadati</taxon>
        <taxon>Bacteroidota</taxon>
        <taxon>Bacteroidia</taxon>
        <taxon>Bacteroidales</taxon>
        <taxon>Prevotellaceae</taxon>
        <taxon>Segatella</taxon>
    </lineage>
</organism>
<dbReference type="HOGENOM" id="CLU_043765_0_0_10"/>
<dbReference type="GO" id="GO:0003677">
    <property type="term" value="F:DNA binding"/>
    <property type="evidence" value="ECO:0007669"/>
    <property type="project" value="UniProtKB-KW"/>
</dbReference>
<accession>D1PH47</accession>
<keyword evidence="3" id="KW-0233">DNA recombination</keyword>
<dbReference type="SUPFAM" id="SSF56349">
    <property type="entry name" value="DNA breaking-rejoining enzymes"/>
    <property type="match status" value="1"/>
</dbReference>
<evidence type="ECO:0000313" key="4">
    <source>
        <dbReference type="EMBL" id="EFB34001.1"/>
    </source>
</evidence>
<dbReference type="GO" id="GO:0006310">
    <property type="term" value="P:DNA recombination"/>
    <property type="evidence" value="ECO:0007669"/>
    <property type="project" value="UniProtKB-KW"/>
</dbReference>
<dbReference type="AlphaFoldDB" id="D1PH47"/>
<keyword evidence="2" id="KW-0238">DNA-binding</keyword>
<evidence type="ECO:0000256" key="1">
    <source>
        <dbReference type="ARBA" id="ARBA00008857"/>
    </source>
</evidence>
<dbReference type="PANTHER" id="PTHR30349:SF64">
    <property type="entry name" value="PROPHAGE INTEGRASE INTD-RELATED"/>
    <property type="match status" value="1"/>
</dbReference>